<evidence type="ECO:0000256" key="1">
    <source>
        <dbReference type="ARBA" id="ARBA00004123"/>
    </source>
</evidence>
<name>A0A3B5BFF9_9TELE</name>
<reference evidence="11" key="1">
    <citation type="submission" date="2023-09" db="UniProtKB">
        <authorList>
            <consortium name="Ensembl"/>
        </authorList>
    </citation>
    <scope>IDENTIFICATION</scope>
</reference>
<comment type="function">
    <text evidence="9">Plays a role in pre-mRNA splicing as component of the U4/U6-U5 tri-snRNP complex that is involved in spliceosome assembly, and as component of the precatalytic spliceosome (spliceosome B complex).</text>
</comment>
<dbReference type="CDD" id="cd24162">
    <property type="entry name" value="Prp3_C"/>
    <property type="match status" value="1"/>
</dbReference>
<evidence type="ECO:0000313" key="11">
    <source>
        <dbReference type="Ensembl" id="ENSSPAP00000024862.1"/>
    </source>
</evidence>
<dbReference type="PROSITE" id="PS51025">
    <property type="entry name" value="PWI"/>
    <property type="match status" value="1"/>
</dbReference>
<evidence type="ECO:0000256" key="2">
    <source>
        <dbReference type="ARBA" id="ARBA00016514"/>
    </source>
</evidence>
<proteinExistence type="predicted"/>
<organism evidence="11">
    <name type="scientific">Stegastes partitus</name>
    <name type="common">bicolor damselfish</name>
    <dbReference type="NCBI Taxonomy" id="144197"/>
    <lineage>
        <taxon>Eukaryota</taxon>
        <taxon>Metazoa</taxon>
        <taxon>Chordata</taxon>
        <taxon>Craniata</taxon>
        <taxon>Vertebrata</taxon>
        <taxon>Euteleostomi</taxon>
        <taxon>Actinopterygii</taxon>
        <taxon>Neopterygii</taxon>
        <taxon>Teleostei</taxon>
        <taxon>Neoteleostei</taxon>
        <taxon>Acanthomorphata</taxon>
        <taxon>Ovalentaria</taxon>
        <taxon>Pomacentridae</taxon>
        <taxon>Stegastes</taxon>
    </lineage>
</organism>
<evidence type="ECO:0000256" key="7">
    <source>
        <dbReference type="ARBA" id="ARBA00023242"/>
    </source>
</evidence>
<accession>A0A3B5BFF9</accession>
<dbReference type="GO" id="GO:0000398">
    <property type="term" value="P:mRNA splicing, via spliceosome"/>
    <property type="evidence" value="ECO:0007669"/>
    <property type="project" value="InterPro"/>
</dbReference>
<keyword evidence="7" id="KW-0539">Nucleus</keyword>
<dbReference type="GO" id="GO:0005681">
    <property type="term" value="C:spliceosomal complex"/>
    <property type="evidence" value="ECO:0007669"/>
    <property type="project" value="UniProtKB-KW"/>
</dbReference>
<sequence>MSLPKREVEELRPWVERTVKKVLGFSEPTVVTAALHCVGKGLDKRKTTDQLRPFLDDSAGGFVERLFEALEESRSARGNKGAGEKNRKRDLKIKQMMEAATRQIEERKKQLSFASSVPSTGVTAGASSIAPSQAASFMNDAIEKARKAAELQARIQSQLAMKPGILGALGNTGPHNLVALANLHAMGIAPPKVEVKEVNKPTPLILDEKGRTVDASGKEVELTHRMPTLKANIRAVKREQFRQQLKEKPGDDLESTSYFDQRVSITPAQRARRSFKFHDQGRFEKIAQRIRTKAQLERLQNEIAQAAKKTGIQASTKLALIAPKKEIGEGEVPNIEWWDSYILPSNFELLELFGVTNLVEHPAQISPPVDTDKPVTLGVYLTKKEQKKLRRQTRREGQKEVQEKVRLGLMPPPEPKVRISNLMRVLGTEAVQDPTKVEAHVRAQMAKRQKAHEEANAARKLTAEQRKEKKVKKLREDLTDGVYISVYRIRNLQNPAKKFKVEANANQLYLTGTVVLHKDVNLVVVEGGPKSQKKFKRLMLHRIKWEEHNSKRDDDDTKRNNKCWLIWEGTAKERSFGEMKFKQCPTESMAREHFKKHGTEHYWDLALSQSVLDTTDD</sequence>
<feature type="domain" description="PWI" evidence="10">
    <location>
        <begin position="1"/>
        <end position="87"/>
    </location>
</feature>
<dbReference type="GO" id="GO:0046540">
    <property type="term" value="C:U4/U6 x U5 tri-snRNP complex"/>
    <property type="evidence" value="ECO:0007669"/>
    <property type="project" value="InterPro"/>
</dbReference>
<evidence type="ECO:0000259" key="10">
    <source>
        <dbReference type="PROSITE" id="PS51025"/>
    </source>
</evidence>
<dbReference type="Ensembl" id="ENSSPAT00000025271.1">
    <property type="protein sequence ID" value="ENSSPAP00000024862.1"/>
    <property type="gene ID" value="ENSSPAG00000018721.1"/>
</dbReference>
<protein>
    <recommendedName>
        <fullName evidence="2">U4/U6 small nuclear ribonucleoprotein Prp3</fullName>
    </recommendedName>
    <alternativeName>
        <fullName evidence="8">Pre-mRNA-splicing factor 3</fullName>
    </alternativeName>
</protein>
<dbReference type="PANTHER" id="PTHR14212:SF0">
    <property type="entry name" value="U4_U6 SMALL NUCLEAR RIBONUCLEOPROTEIN PRP3"/>
    <property type="match status" value="1"/>
</dbReference>
<dbReference type="FunFam" id="1.20.1390.10:FF:000003">
    <property type="entry name" value="U4/U6 small nuclear ribonucleoprotein Prp3"/>
    <property type="match status" value="1"/>
</dbReference>
<evidence type="ECO:0000256" key="8">
    <source>
        <dbReference type="ARBA" id="ARBA00032955"/>
    </source>
</evidence>
<dbReference type="Pfam" id="PF06544">
    <property type="entry name" value="Prp3_C"/>
    <property type="match status" value="1"/>
</dbReference>
<dbReference type="InterPro" id="IPR010541">
    <property type="entry name" value="Prp3_C"/>
</dbReference>
<keyword evidence="3" id="KW-0597">Phosphoprotein</keyword>
<keyword evidence="6" id="KW-0508">mRNA splicing</keyword>
<dbReference type="PANTHER" id="PTHR14212">
    <property type="entry name" value="U4/U6-ASSOCIATED RNA SPLICING FACTOR-RELATED"/>
    <property type="match status" value="1"/>
</dbReference>
<dbReference type="Pfam" id="PF08572">
    <property type="entry name" value="PRP3"/>
    <property type="match status" value="1"/>
</dbReference>
<dbReference type="GeneTree" id="ENSGT00390000011497"/>
<dbReference type="InterPro" id="IPR013881">
    <property type="entry name" value="Pre-mRNA_splic_Prp3_dom"/>
</dbReference>
<dbReference type="AlphaFoldDB" id="A0A3B5BFF9"/>
<evidence type="ECO:0000256" key="6">
    <source>
        <dbReference type="ARBA" id="ARBA00023187"/>
    </source>
</evidence>
<evidence type="ECO:0000256" key="4">
    <source>
        <dbReference type="ARBA" id="ARBA00022664"/>
    </source>
</evidence>
<evidence type="ECO:0000256" key="3">
    <source>
        <dbReference type="ARBA" id="ARBA00022553"/>
    </source>
</evidence>
<dbReference type="SMART" id="SM00311">
    <property type="entry name" value="PWI"/>
    <property type="match status" value="1"/>
</dbReference>
<dbReference type="Pfam" id="PF01480">
    <property type="entry name" value="PWI"/>
    <property type="match status" value="1"/>
</dbReference>
<dbReference type="InterPro" id="IPR002483">
    <property type="entry name" value="PWI_dom"/>
</dbReference>
<keyword evidence="5" id="KW-0747">Spliceosome</keyword>
<dbReference type="Gene3D" id="1.20.1390.10">
    <property type="entry name" value="PWI domain"/>
    <property type="match status" value="1"/>
</dbReference>
<comment type="subcellular location">
    <subcellularLocation>
        <location evidence="1">Nucleus</location>
    </subcellularLocation>
</comment>
<evidence type="ECO:0000256" key="5">
    <source>
        <dbReference type="ARBA" id="ARBA00022728"/>
    </source>
</evidence>
<dbReference type="InterPro" id="IPR027104">
    <property type="entry name" value="Prp3"/>
</dbReference>
<evidence type="ECO:0000256" key="9">
    <source>
        <dbReference type="ARBA" id="ARBA00035603"/>
    </source>
</evidence>
<keyword evidence="4" id="KW-0507">mRNA processing</keyword>